<proteinExistence type="predicted"/>
<dbReference type="Proteomes" id="UP000266426">
    <property type="component" value="Unassembled WGS sequence"/>
</dbReference>
<evidence type="ECO:0000313" key="3">
    <source>
        <dbReference type="Proteomes" id="UP000266426"/>
    </source>
</evidence>
<gene>
    <name evidence="2" type="ORF">C4541_05885</name>
</gene>
<evidence type="ECO:0000259" key="1">
    <source>
        <dbReference type="Pfam" id="PF05899"/>
    </source>
</evidence>
<organism evidence="2 3">
    <name type="scientific">Candidatus Auribacter fodinae</name>
    <dbReference type="NCBI Taxonomy" id="2093366"/>
    <lineage>
        <taxon>Bacteria</taxon>
        <taxon>Pseudomonadati</taxon>
        <taxon>Candidatus Auribacterota</taxon>
        <taxon>Candidatus Auribacteria</taxon>
        <taxon>Candidatus Auribacterales</taxon>
        <taxon>Candidatus Auribacteraceae</taxon>
        <taxon>Candidatus Auribacter</taxon>
    </lineage>
</organism>
<dbReference type="InterPro" id="IPR008579">
    <property type="entry name" value="UGlyAH_Cupin_dom"/>
</dbReference>
<dbReference type="EMBL" id="QZJZ01000047">
    <property type="protein sequence ID" value="RJP59554.1"/>
    <property type="molecule type" value="Genomic_DNA"/>
</dbReference>
<evidence type="ECO:0000313" key="2">
    <source>
        <dbReference type="EMBL" id="RJP59554.1"/>
    </source>
</evidence>
<name>A0A3A4R0F0_9BACT</name>
<dbReference type="PANTHER" id="PTHR33271:SF22">
    <property type="entry name" value="OS04G0445200 PROTEIN"/>
    <property type="match status" value="1"/>
</dbReference>
<dbReference type="Pfam" id="PF05899">
    <property type="entry name" value="Cupin_3"/>
    <property type="match status" value="1"/>
</dbReference>
<comment type="caution">
    <text evidence="2">The sequence shown here is derived from an EMBL/GenBank/DDBJ whole genome shotgun (WGS) entry which is preliminary data.</text>
</comment>
<dbReference type="AlphaFoldDB" id="A0A3A4R0F0"/>
<dbReference type="InterPro" id="IPR011051">
    <property type="entry name" value="RmlC_Cupin_sf"/>
</dbReference>
<protein>
    <submittedName>
        <fullName evidence="2">DUF861 domain-containing protein</fullName>
    </submittedName>
</protein>
<dbReference type="Gene3D" id="2.60.120.10">
    <property type="entry name" value="Jelly Rolls"/>
    <property type="match status" value="1"/>
</dbReference>
<dbReference type="PANTHER" id="PTHR33271">
    <property type="entry name" value="OS04G0445200 PROTEIN"/>
    <property type="match status" value="1"/>
</dbReference>
<dbReference type="CDD" id="cd02227">
    <property type="entry name" value="cupin_TM1112-like"/>
    <property type="match status" value="1"/>
</dbReference>
<dbReference type="SUPFAM" id="SSF51182">
    <property type="entry name" value="RmlC-like cupins"/>
    <property type="match status" value="1"/>
</dbReference>
<accession>A0A3A4R0F0</accession>
<sequence length="87" mass="10210">MVPEIRKPTEEEIEEAQSWPVWEKEVSSFQWEYSEKETCLFLEGEVVLTTDDGSELSFGEGDYVIFPKGLICQWDIKKTVRKHYTFG</sequence>
<feature type="domain" description="(S)-ureidoglycine aminohydrolase cupin" evidence="1">
    <location>
        <begin position="15"/>
        <end position="84"/>
    </location>
</feature>
<reference evidence="2 3" key="1">
    <citation type="journal article" date="2017" name="ISME J.">
        <title>Energy and carbon metabolisms in a deep terrestrial subsurface fluid microbial community.</title>
        <authorList>
            <person name="Momper L."/>
            <person name="Jungbluth S.P."/>
            <person name="Lee M.D."/>
            <person name="Amend J.P."/>
        </authorList>
    </citation>
    <scope>NUCLEOTIDE SEQUENCE [LARGE SCALE GENOMIC DNA]</scope>
    <source>
        <strain evidence="2">SURF_26</strain>
    </source>
</reference>
<dbReference type="InterPro" id="IPR014710">
    <property type="entry name" value="RmlC-like_jellyroll"/>
</dbReference>